<dbReference type="Pfam" id="PF12183">
    <property type="entry name" value="NotI"/>
    <property type="match status" value="1"/>
</dbReference>
<dbReference type="RefSeq" id="WP_236737927.1">
    <property type="nucleotide sequence ID" value="NZ_FQZA01000012.1"/>
</dbReference>
<evidence type="ECO:0000259" key="1">
    <source>
        <dbReference type="Pfam" id="PF12183"/>
    </source>
</evidence>
<evidence type="ECO:0000313" key="2">
    <source>
        <dbReference type="EMBL" id="SHJ58283.1"/>
    </source>
</evidence>
<dbReference type="EMBL" id="FQZA01000012">
    <property type="protein sequence ID" value="SHJ58283.1"/>
    <property type="molecule type" value="Genomic_DNA"/>
</dbReference>
<dbReference type="Proteomes" id="UP000184040">
    <property type="component" value="Unassembled WGS sequence"/>
</dbReference>
<organism evidence="2 3">
    <name type="scientific">Palleronia salina</name>
    <dbReference type="NCBI Taxonomy" id="313368"/>
    <lineage>
        <taxon>Bacteria</taxon>
        <taxon>Pseudomonadati</taxon>
        <taxon>Pseudomonadota</taxon>
        <taxon>Alphaproteobacteria</taxon>
        <taxon>Rhodobacterales</taxon>
        <taxon>Roseobacteraceae</taxon>
        <taxon>Palleronia</taxon>
    </lineage>
</organism>
<dbReference type="AlphaFoldDB" id="A0A1M6KH37"/>
<gene>
    <name evidence="2" type="ORF">SAMN04488012_1123</name>
</gene>
<keyword evidence="2" id="KW-0378">Hydrolase</keyword>
<feature type="domain" description="Restriction endonuclease type II NotI" evidence="1">
    <location>
        <begin position="186"/>
        <end position="412"/>
    </location>
</feature>
<keyword evidence="2" id="KW-0540">Nuclease</keyword>
<reference evidence="2 3" key="1">
    <citation type="submission" date="2016-11" db="EMBL/GenBank/DDBJ databases">
        <authorList>
            <person name="Jaros S."/>
            <person name="Januszkiewicz K."/>
            <person name="Wedrychowicz H."/>
        </authorList>
    </citation>
    <scope>NUCLEOTIDE SEQUENCE [LARGE SCALE GENOMIC DNA]</scope>
    <source>
        <strain evidence="2 3">DSM 26892</strain>
    </source>
</reference>
<dbReference type="InterPro" id="IPR022009">
    <property type="entry name" value="Resctriction_endonuc_II_NotI"/>
</dbReference>
<dbReference type="STRING" id="313368.SAMN04488012_1123"/>
<keyword evidence="3" id="KW-1185">Reference proteome</keyword>
<protein>
    <submittedName>
        <fullName evidence="2">Restriction endonuclease NotI</fullName>
    </submittedName>
</protein>
<accession>A0A1M6KH37</accession>
<keyword evidence="2" id="KW-0255">Endonuclease</keyword>
<dbReference type="GO" id="GO:0004519">
    <property type="term" value="F:endonuclease activity"/>
    <property type="evidence" value="ECO:0007669"/>
    <property type="project" value="UniProtKB-KW"/>
</dbReference>
<name>A0A1M6KH37_9RHOB</name>
<proteinExistence type="predicted"/>
<evidence type="ECO:0000313" key="3">
    <source>
        <dbReference type="Proteomes" id="UP000184040"/>
    </source>
</evidence>
<sequence>MLNWATLAHGKTYNKVPQVAHSGVHRRRSARQVPDKADGGSFSFMKLDTREVGRAAMAGLMFRREVEAAGALAQRDWAFRSFNVRPPPVTSRINWGINVADGDLFEEAEEEIEDGPCRFHIAEWYGRPFLELSDEERLELANFKAKGSMSKTDQNRLLELRAKNPLTPREDARLGKLEQDYLDLTATRKVCPFRTDSPFPLCTKAGGVCSIRLVEEVGGKVQPVAGERAPIRATCPYRFQEGNRVFQAIGKDLLGDPEPHQAGEVGFLESTGNLDSAPGQDVGRIDMVLVKTNAPEGHPLEWVAAEIQAVYFSGDEMPMEFKQLRENGGRLTMPAGKRRPDYRSSGPKRLMPQLQIKVPTLRRWGRKMVCIVDTPFYDSMGKMEEVEDVSNGDIVWYLVDFVAGDPGEPHQLSVGRKATVTLERAIEGLTGGNPVAKTVFERRITKKMDDA</sequence>